<dbReference type="InterPro" id="IPR037198">
    <property type="entry name" value="MutL_C_sf"/>
</dbReference>
<dbReference type="SUPFAM" id="SSF55874">
    <property type="entry name" value="ATPase domain of HSP90 chaperone/DNA topoisomerase II/histidine kinase"/>
    <property type="match status" value="1"/>
</dbReference>
<dbReference type="SMART" id="SM01340">
    <property type="entry name" value="DNA_mis_repair"/>
    <property type="match status" value="1"/>
</dbReference>
<feature type="compositionally biased region" description="Acidic residues" evidence="3">
    <location>
        <begin position="671"/>
        <end position="691"/>
    </location>
</feature>
<dbReference type="InterPro" id="IPR036890">
    <property type="entry name" value="HATPase_C_sf"/>
</dbReference>
<keyword evidence="2" id="KW-0227">DNA damage</keyword>
<evidence type="ECO:0000256" key="3">
    <source>
        <dbReference type="SAM" id="MobiDB-lite"/>
    </source>
</evidence>
<keyword evidence="7" id="KW-1185">Reference proteome</keyword>
<dbReference type="EMBL" id="MAVT02000402">
    <property type="protein sequence ID" value="POS76144.1"/>
    <property type="molecule type" value="Genomic_DNA"/>
</dbReference>
<sequence length="1142" mass="125430">MATIKAIEASSVHQIQSGQVIVDLCSVVKELVENGLDAGATSIDVRFKNQGLDLIEVQDNGTGISPENHESLALKHYTSKLSNYSDLGTLETFGFRGEALSSLCALSKFTIITCLQSDAPKGSKLEFETSGRLKATSIVAAQKGTTVSVENLFRNLPVRRRELERNIKREWGKVINLLNQYACIQTGVKFTVSQQPNKGKRIVLFSTKANKTTRENIINVFGAKTMAALVVLDLKLDLEPTGGLTQKWGTPKDGDHHEVLVRGHVSRPLHGEGRQTPDRQMFYVNGRPCGLPQFAKVFNEVYRSYNSSQSPFIFADIQLDTHLYDVNVSPDKRTILLHDQGRMLDNLRESLVELFEKQEYTMPVSQIVMSKLPPFKKLTVSRQDTNSPERDSADRCDTAGDEGGPALVEQEEDTPGISDEEEDDSGARRIEKLASAKALSRDAQLNPMTRWLDRKLASQEEVSPGLALVAAKVKPNETVLERTSNTNSGTRIDDVSEIPDEPAEAIQLEPTHEQFPPADDHEGENETFLDRLARMKRCFLPESLQDELPYDQVPEEPGIPAVAKPHKLGDTAPLSVSAPRPPKRPSQEVATITIGDQSVTSVIGSSAKKYRLDDAVVRHDVQPKTLKAPQAPIPLPSFGGRLTQMFSAASTSPSLSKSSKSLQPEESNTSDVDEVDDIGEDEDEGEPEEISASEAEAASDRETGEDNDSEASASSALFVEQDEDGDENENEASASSTYKVQKEASDEDDGEYLDNDVVKARGESKQQKALTAAEEVDREPSEENQKRTQAFLKGSGKNKHSTQALLHRLYVNEDWLQKRLDSCESQTRDYASARKVEPSEDVEPGLEAGTQVAEDKLSLTINKGDFSKMKIVGQFNLGFILAVRPGTYSATPSDATGAARAGIQGDDDELFIVDQHASDEKFNFERLQATTTVQSQRLVRPKRLELTAVEEEIVLENRAALEANGFQVETDTSGDEPVGSRCRLLSLPLSRETTFSLADLEELISLLGDSPATTSSPPPAGDGGGGEGDKSTGDTDHRVSATATRRYIPRPSKVRKMFAMRACRSSVMIGKALSHRQMEQVVRHMGDMEKPWNCPHGRPTMRHLCALGAAWDQKGWAEGDHGDGGGGQRTDWAEYASRMRRQ</sequence>
<feature type="region of interest" description="Disordered" evidence="3">
    <location>
        <begin position="620"/>
        <end position="797"/>
    </location>
</feature>
<dbReference type="InterPro" id="IPR014790">
    <property type="entry name" value="MutL_C"/>
</dbReference>
<dbReference type="PROSITE" id="PS00058">
    <property type="entry name" value="DNA_MISMATCH_REPAIR_1"/>
    <property type="match status" value="1"/>
</dbReference>
<organism evidence="6 7">
    <name type="scientific">Diaporthe helianthi</name>
    <dbReference type="NCBI Taxonomy" id="158607"/>
    <lineage>
        <taxon>Eukaryota</taxon>
        <taxon>Fungi</taxon>
        <taxon>Dikarya</taxon>
        <taxon>Ascomycota</taxon>
        <taxon>Pezizomycotina</taxon>
        <taxon>Sordariomycetes</taxon>
        <taxon>Sordariomycetidae</taxon>
        <taxon>Diaporthales</taxon>
        <taxon>Diaporthaceae</taxon>
        <taxon>Diaporthe</taxon>
    </lineage>
</organism>
<dbReference type="Gene3D" id="3.30.565.10">
    <property type="entry name" value="Histidine kinase-like ATPase, C-terminal domain"/>
    <property type="match status" value="1"/>
</dbReference>
<dbReference type="PANTHER" id="PTHR10073:SF52">
    <property type="entry name" value="MISMATCH REPAIR ENDONUCLEASE PMS2"/>
    <property type="match status" value="1"/>
</dbReference>
<dbReference type="GO" id="GO:0032389">
    <property type="term" value="C:MutLalpha complex"/>
    <property type="evidence" value="ECO:0007669"/>
    <property type="project" value="TreeGrafter"/>
</dbReference>
<dbReference type="InterPro" id="IPR013507">
    <property type="entry name" value="DNA_mismatch_S5_2-like"/>
</dbReference>
<evidence type="ECO:0000313" key="6">
    <source>
        <dbReference type="EMBL" id="POS76144.1"/>
    </source>
</evidence>
<dbReference type="InterPro" id="IPR002099">
    <property type="entry name" value="MutL/Mlh/PMS"/>
</dbReference>
<dbReference type="AlphaFoldDB" id="A0A2P5I0Z3"/>
<dbReference type="Proteomes" id="UP000094444">
    <property type="component" value="Unassembled WGS sequence"/>
</dbReference>
<dbReference type="InterPro" id="IPR042120">
    <property type="entry name" value="MutL_C_dimsub"/>
</dbReference>
<comment type="caution">
    <text evidence="6">The sequence shown here is derived from an EMBL/GenBank/DDBJ whole genome shotgun (WGS) entry which is preliminary data.</text>
</comment>
<feature type="compositionally biased region" description="Acidic residues" evidence="3">
    <location>
        <begin position="745"/>
        <end position="754"/>
    </location>
</feature>
<feature type="compositionally biased region" description="Acidic residues" evidence="3">
    <location>
        <begin position="720"/>
        <end position="730"/>
    </location>
</feature>
<feature type="domain" description="MutL C-terminal dimerisation" evidence="4">
    <location>
        <begin position="871"/>
        <end position="1073"/>
    </location>
</feature>
<dbReference type="Gene3D" id="3.30.1370.100">
    <property type="entry name" value="MutL, C-terminal domain, regulatory subdomain"/>
    <property type="match status" value="1"/>
</dbReference>
<dbReference type="NCBIfam" id="TIGR00585">
    <property type="entry name" value="mutl"/>
    <property type="match status" value="1"/>
</dbReference>
<dbReference type="GO" id="GO:0030983">
    <property type="term" value="F:mismatched DNA binding"/>
    <property type="evidence" value="ECO:0007669"/>
    <property type="project" value="InterPro"/>
</dbReference>
<dbReference type="GO" id="GO:0061982">
    <property type="term" value="P:meiosis I cell cycle process"/>
    <property type="evidence" value="ECO:0007669"/>
    <property type="project" value="UniProtKB-ARBA"/>
</dbReference>
<dbReference type="CDD" id="cd03484">
    <property type="entry name" value="MutL_Trans_hPMS_2_like"/>
    <property type="match status" value="1"/>
</dbReference>
<dbReference type="Pfam" id="PF13589">
    <property type="entry name" value="HATPase_c_3"/>
    <property type="match status" value="1"/>
</dbReference>
<proteinExistence type="inferred from homology"/>
<dbReference type="InterPro" id="IPR038973">
    <property type="entry name" value="MutL/Mlh/Pms-like"/>
</dbReference>
<dbReference type="GO" id="GO:0016887">
    <property type="term" value="F:ATP hydrolysis activity"/>
    <property type="evidence" value="ECO:0007669"/>
    <property type="project" value="InterPro"/>
</dbReference>
<dbReference type="InterPro" id="IPR014762">
    <property type="entry name" value="DNA_mismatch_repair_CS"/>
</dbReference>
<dbReference type="SUPFAM" id="SSF118116">
    <property type="entry name" value="DNA mismatch repair protein MutL"/>
    <property type="match status" value="2"/>
</dbReference>
<dbReference type="PANTHER" id="PTHR10073">
    <property type="entry name" value="DNA MISMATCH REPAIR PROTEIN MLH, PMS, MUTL"/>
    <property type="match status" value="1"/>
</dbReference>
<feature type="region of interest" description="Disordered" evidence="3">
    <location>
        <begin position="1117"/>
        <end position="1142"/>
    </location>
</feature>
<feature type="compositionally biased region" description="Basic and acidic residues" evidence="3">
    <location>
        <begin position="387"/>
        <end position="398"/>
    </location>
</feature>
<evidence type="ECO:0000256" key="1">
    <source>
        <dbReference type="ARBA" id="ARBA00006082"/>
    </source>
</evidence>
<feature type="compositionally biased region" description="Low complexity" evidence="3">
    <location>
        <begin position="647"/>
        <end position="667"/>
    </location>
</feature>
<dbReference type="SMART" id="SM00853">
    <property type="entry name" value="MutL_C"/>
    <property type="match status" value="1"/>
</dbReference>
<evidence type="ECO:0000256" key="2">
    <source>
        <dbReference type="ARBA" id="ARBA00022763"/>
    </source>
</evidence>
<comment type="similarity">
    <text evidence="1">Belongs to the DNA mismatch repair MutL/HexB family.</text>
</comment>
<dbReference type="Gene3D" id="3.30.230.10">
    <property type="match status" value="1"/>
</dbReference>
<evidence type="ECO:0000259" key="5">
    <source>
        <dbReference type="SMART" id="SM01340"/>
    </source>
</evidence>
<dbReference type="GO" id="GO:0005524">
    <property type="term" value="F:ATP binding"/>
    <property type="evidence" value="ECO:0007669"/>
    <property type="project" value="InterPro"/>
</dbReference>
<dbReference type="Gene3D" id="3.30.1540.20">
    <property type="entry name" value="MutL, C-terminal domain, dimerisation subdomain"/>
    <property type="match status" value="1"/>
</dbReference>
<feature type="compositionally biased region" description="Basic and acidic residues" evidence="3">
    <location>
        <begin position="756"/>
        <end position="766"/>
    </location>
</feature>
<feature type="compositionally biased region" description="Acidic residues" evidence="3">
    <location>
        <begin position="409"/>
        <end position="424"/>
    </location>
</feature>
<dbReference type="Pfam" id="PF08676">
    <property type="entry name" value="MutL_C"/>
    <property type="match status" value="1"/>
</dbReference>
<feature type="domain" description="DNA mismatch repair protein S5" evidence="5">
    <location>
        <begin position="217"/>
        <end position="356"/>
    </location>
</feature>
<dbReference type="OrthoDB" id="10263226at2759"/>
<protein>
    <submittedName>
        <fullName evidence="6">DNA mismatch repair protein pms1</fullName>
    </submittedName>
</protein>
<name>A0A2P5I0Z3_DIAHE</name>
<accession>A0A2P5I0Z3</accession>
<gene>
    <name evidence="6" type="ORF">DHEL01_v205457</name>
</gene>
<evidence type="ECO:0000259" key="4">
    <source>
        <dbReference type="SMART" id="SM00853"/>
    </source>
</evidence>
<dbReference type="Pfam" id="PF01119">
    <property type="entry name" value="DNA_mis_repair"/>
    <property type="match status" value="1"/>
</dbReference>
<dbReference type="InterPro" id="IPR042121">
    <property type="entry name" value="MutL_C_regsub"/>
</dbReference>
<dbReference type="STRING" id="158607.A0A2P5I0Z3"/>
<dbReference type="InterPro" id="IPR014721">
    <property type="entry name" value="Ribsml_uS5_D2-typ_fold_subgr"/>
</dbReference>
<dbReference type="SUPFAM" id="SSF54211">
    <property type="entry name" value="Ribosomal protein S5 domain 2-like"/>
    <property type="match status" value="1"/>
</dbReference>
<evidence type="ECO:0000313" key="7">
    <source>
        <dbReference type="Proteomes" id="UP000094444"/>
    </source>
</evidence>
<dbReference type="FunFam" id="3.30.230.10:FF:000120">
    <property type="entry name" value="Mismatch repair endonuclease PMS2"/>
    <property type="match status" value="1"/>
</dbReference>
<feature type="region of interest" description="Disordered" evidence="3">
    <location>
        <begin position="1008"/>
        <end position="1046"/>
    </location>
</feature>
<dbReference type="GO" id="GO:0006298">
    <property type="term" value="P:mismatch repair"/>
    <property type="evidence" value="ECO:0007669"/>
    <property type="project" value="InterPro"/>
</dbReference>
<reference evidence="6" key="1">
    <citation type="submission" date="2017-09" db="EMBL/GenBank/DDBJ databases">
        <title>Polyketide synthases of a Diaporthe helianthi virulent isolate.</title>
        <authorList>
            <person name="Baroncelli R."/>
        </authorList>
    </citation>
    <scope>NUCLEOTIDE SEQUENCE [LARGE SCALE GENOMIC DNA]</scope>
    <source>
        <strain evidence="6">7/96</strain>
    </source>
</reference>
<dbReference type="FunFam" id="3.30.565.10:FF:000014">
    <property type="entry name" value="Mismatch repair endonuclease pms1, putative"/>
    <property type="match status" value="1"/>
</dbReference>
<dbReference type="CDD" id="cd16926">
    <property type="entry name" value="HATPase_MutL-MLH-PMS-like"/>
    <property type="match status" value="1"/>
</dbReference>
<feature type="region of interest" description="Disordered" evidence="3">
    <location>
        <begin position="379"/>
        <end position="426"/>
    </location>
</feature>
<dbReference type="InParanoid" id="A0A2P5I0Z3"/>
<feature type="compositionally biased region" description="Basic and acidic residues" evidence="3">
    <location>
        <begin position="1027"/>
        <end position="1039"/>
    </location>
</feature>
<dbReference type="FunCoup" id="A0A2P5I0Z3">
    <property type="interactions" value="767"/>
</dbReference>
<feature type="region of interest" description="Disordered" evidence="3">
    <location>
        <begin position="551"/>
        <end position="592"/>
    </location>
</feature>
<dbReference type="GO" id="GO:0140664">
    <property type="term" value="F:ATP-dependent DNA damage sensor activity"/>
    <property type="evidence" value="ECO:0007669"/>
    <property type="project" value="InterPro"/>
</dbReference>
<dbReference type="InterPro" id="IPR020568">
    <property type="entry name" value="Ribosomal_Su5_D2-typ_SF"/>
</dbReference>